<evidence type="ECO:0000313" key="4">
    <source>
        <dbReference type="EMBL" id="BCR04510.1"/>
    </source>
</evidence>
<dbReference type="RefSeq" id="WP_221251973.1">
    <property type="nucleotide sequence ID" value="NZ_AP024355.1"/>
</dbReference>
<dbReference type="EMBL" id="AP024355">
    <property type="protein sequence ID" value="BCR04510.1"/>
    <property type="molecule type" value="Genomic_DNA"/>
</dbReference>
<sequence>MADNQDWQWEEEESKAKGGEGQGDVPAEEIAPAESPDEPARTAARGSATRILLLVLLLTLVGGAGYYYFAGVPLPEEPAADAGRQKQPIVMPMPIPPKEEPASVEQAPAAAEAPLPKGVLKEVIVPQQVAAAGPASPEAQPPGEAQAPAQPAPEQADAGTEAAAPPAQPAAGPAEAKPAKTEPAKAVKPAAGVRYLVQSAVYTDRKKLDAARAALKKFGFEPKVSPVKSTLEMTRLRIGVFSPQQAKNKLRELHAGAAPDAFSIAENDQVKVYAASYYDLDKARGFADQLFQRGVKVAEEAATVEVTLSKLSFGDFTERSRAEQAAEQARSAGIEALVVQKP</sequence>
<feature type="compositionally biased region" description="Low complexity" evidence="1">
    <location>
        <begin position="130"/>
        <end position="176"/>
    </location>
</feature>
<protein>
    <recommendedName>
        <fullName evidence="3">SPOR domain-containing protein</fullName>
    </recommendedName>
</protein>
<reference evidence="4 5" key="1">
    <citation type="journal article" date="2016" name="C (Basel)">
        <title>Selective Growth of and Electricity Production by Marine Exoelectrogenic Bacteria in Self-Aggregated Hydrogel of Microbially Reduced Graphene Oxide.</title>
        <authorList>
            <person name="Yoshida N."/>
            <person name="Goto Y."/>
            <person name="Miyata Y."/>
        </authorList>
    </citation>
    <scope>NUCLEOTIDE SEQUENCE [LARGE SCALE GENOMIC DNA]</scope>
    <source>
        <strain evidence="4 5">NIT-T3</strain>
    </source>
</reference>
<dbReference type="Gene3D" id="3.30.70.1070">
    <property type="entry name" value="Sporulation related repeat"/>
    <property type="match status" value="2"/>
</dbReference>
<feature type="region of interest" description="Disordered" evidence="1">
    <location>
        <begin position="1"/>
        <end position="42"/>
    </location>
</feature>
<keyword evidence="2" id="KW-0472">Membrane</keyword>
<evidence type="ECO:0000256" key="1">
    <source>
        <dbReference type="SAM" id="MobiDB-lite"/>
    </source>
</evidence>
<evidence type="ECO:0000256" key="2">
    <source>
        <dbReference type="SAM" id="Phobius"/>
    </source>
</evidence>
<proteinExistence type="predicted"/>
<dbReference type="InterPro" id="IPR007730">
    <property type="entry name" value="SPOR-like_dom"/>
</dbReference>
<gene>
    <name evidence="4" type="ORF">DESUT3_15790</name>
</gene>
<keyword evidence="2" id="KW-0812">Transmembrane</keyword>
<reference evidence="4 5" key="2">
    <citation type="journal article" date="2021" name="Int. J. Syst. Evol. Microbiol.">
        <title>Isolation and Polyphasic Characterization of Desulfuromonas versatilis sp. Nov., an Electrogenic Bacteria Capable of Versatile Metabolism Isolated from a Graphene Oxide-Reducing Enrichment Culture.</title>
        <authorList>
            <person name="Xie L."/>
            <person name="Yoshida N."/>
            <person name="Ishii S."/>
            <person name="Meng L."/>
        </authorList>
    </citation>
    <scope>NUCLEOTIDE SEQUENCE [LARGE SCALE GENOMIC DNA]</scope>
    <source>
        <strain evidence="4 5">NIT-T3</strain>
    </source>
</reference>
<evidence type="ECO:0000259" key="3">
    <source>
        <dbReference type="PROSITE" id="PS51724"/>
    </source>
</evidence>
<keyword evidence="5" id="KW-1185">Reference proteome</keyword>
<dbReference type="Proteomes" id="UP001319827">
    <property type="component" value="Chromosome"/>
</dbReference>
<dbReference type="InterPro" id="IPR036680">
    <property type="entry name" value="SPOR-like_sf"/>
</dbReference>
<name>A0ABM8HTZ4_9BACT</name>
<dbReference type="SUPFAM" id="SSF110997">
    <property type="entry name" value="Sporulation related repeat"/>
    <property type="match status" value="2"/>
</dbReference>
<feature type="region of interest" description="Disordered" evidence="1">
    <location>
        <begin position="130"/>
        <end position="187"/>
    </location>
</feature>
<accession>A0ABM8HTZ4</accession>
<feature type="domain" description="SPOR" evidence="3">
    <location>
        <begin position="264"/>
        <end position="341"/>
    </location>
</feature>
<evidence type="ECO:0000313" key="5">
    <source>
        <dbReference type="Proteomes" id="UP001319827"/>
    </source>
</evidence>
<organism evidence="4 5">
    <name type="scientific">Desulfuromonas versatilis</name>
    <dbReference type="NCBI Taxonomy" id="2802975"/>
    <lineage>
        <taxon>Bacteria</taxon>
        <taxon>Pseudomonadati</taxon>
        <taxon>Thermodesulfobacteriota</taxon>
        <taxon>Desulfuromonadia</taxon>
        <taxon>Desulfuromonadales</taxon>
        <taxon>Desulfuromonadaceae</taxon>
        <taxon>Desulfuromonas</taxon>
    </lineage>
</organism>
<feature type="transmembrane region" description="Helical" evidence="2">
    <location>
        <begin position="51"/>
        <end position="69"/>
    </location>
</feature>
<keyword evidence="2" id="KW-1133">Transmembrane helix</keyword>
<dbReference type="PROSITE" id="PS51724">
    <property type="entry name" value="SPOR"/>
    <property type="match status" value="1"/>
</dbReference>